<keyword evidence="3" id="KW-1185">Reference proteome</keyword>
<dbReference type="Proteomes" id="UP000239366">
    <property type="component" value="Unassembled WGS sequence"/>
</dbReference>
<feature type="signal peptide" evidence="1">
    <location>
        <begin position="1"/>
        <end position="32"/>
    </location>
</feature>
<dbReference type="SUPFAM" id="SSF49464">
    <property type="entry name" value="Carboxypeptidase regulatory domain-like"/>
    <property type="match status" value="1"/>
</dbReference>
<feature type="chain" id="PRO_5015417485" evidence="1">
    <location>
        <begin position="33"/>
        <end position="592"/>
    </location>
</feature>
<reference evidence="3" key="1">
    <citation type="submission" date="2016-11" db="EMBL/GenBank/DDBJ databases">
        <title>Trade-off between light-utilization and light-protection in marine flavobacteria.</title>
        <authorList>
            <person name="Kumagai Y."/>
            <person name="Yoshizawa S."/>
            <person name="Kogure K."/>
        </authorList>
    </citation>
    <scope>NUCLEOTIDE SEQUENCE [LARGE SCALE GENOMIC DNA]</scope>
    <source>
        <strain evidence="3">SG-18</strain>
    </source>
</reference>
<dbReference type="InterPro" id="IPR011990">
    <property type="entry name" value="TPR-like_helical_dom_sf"/>
</dbReference>
<dbReference type="SUPFAM" id="SSF48452">
    <property type="entry name" value="TPR-like"/>
    <property type="match status" value="1"/>
</dbReference>
<proteinExistence type="predicted"/>
<name>A0A2S7T5A3_9FLAO</name>
<dbReference type="InterPro" id="IPR008969">
    <property type="entry name" value="CarboxyPept-like_regulatory"/>
</dbReference>
<keyword evidence="1" id="KW-0732">Signal</keyword>
<dbReference type="SMART" id="SM00028">
    <property type="entry name" value="TPR"/>
    <property type="match status" value="2"/>
</dbReference>
<dbReference type="Gene3D" id="1.25.40.10">
    <property type="entry name" value="Tetratricopeptide repeat domain"/>
    <property type="match status" value="1"/>
</dbReference>
<organism evidence="2 3">
    <name type="scientific">Aureicoccus marinus</name>
    <dbReference type="NCBI Taxonomy" id="754435"/>
    <lineage>
        <taxon>Bacteria</taxon>
        <taxon>Pseudomonadati</taxon>
        <taxon>Bacteroidota</taxon>
        <taxon>Flavobacteriia</taxon>
        <taxon>Flavobacteriales</taxon>
        <taxon>Flavobacteriaceae</taxon>
        <taxon>Aureicoccus</taxon>
    </lineage>
</organism>
<accession>A0A2S7T5A3</accession>
<dbReference type="AlphaFoldDB" id="A0A2S7T5A3"/>
<evidence type="ECO:0000313" key="2">
    <source>
        <dbReference type="EMBL" id="PQJ15109.1"/>
    </source>
</evidence>
<protein>
    <submittedName>
        <fullName evidence="2">Uncharacterized protein</fullName>
    </submittedName>
</protein>
<comment type="caution">
    <text evidence="2">The sequence shown here is derived from an EMBL/GenBank/DDBJ whole genome shotgun (WGS) entry which is preliminary data.</text>
</comment>
<evidence type="ECO:0000256" key="1">
    <source>
        <dbReference type="SAM" id="SignalP"/>
    </source>
</evidence>
<dbReference type="EMBL" id="MQVX01000001">
    <property type="protein sequence ID" value="PQJ15109.1"/>
    <property type="molecule type" value="Genomic_DNA"/>
</dbReference>
<gene>
    <name evidence="2" type="ORF">BST99_04630</name>
</gene>
<sequence length="592" mass="66699">MIIERKIRKLKIKTMRTKLLLLFLGIATAVSAQRSVYGRVNDGSNPLENVRVVNVNSQAEVETDTKGYYKLVVATGDVLRYELYGFRKVEVVVEDVTRVLNTVLVPEVNTLDEVVVKGEVKSKRSQAGLQERYSEDSSIFLTATGFRDMEAVAGNVDILAEDGINFSYTCILDLMRRFNRVRVFGSCLDPGQNGQVFLNRAIGNSILYPQPVLYDIDGQIFTDTPLWLDPQNIKRLAILNSLNLANTYGTLANGGVILINTKLAALPYAGKDITQEATGSDAVAASYLDKDRPQYLLDVEAASNTNAALGVYEKYKGMYSSSPYFYLDVAKHLWKDRGDRKAVEQVLSEGDALWANNPVLLKGKAFLLDAMGESEAALATYQKIFELRPNYAQSFRDLAQAYTMNKEPKKAAAHYSRYSYVKSEKMMTHKSSDFDTLVMREQKQLLREYGDEIIPDYNKFLNLDEEDFAGTRLVLEWNDGEAEFDLEFVNPQNQTYTWRHSLLDSPEQIEKEKKQGYSSKEFLLDGSLPGVWKMNVKYLGNKSLTPTYFKLTQYSNFGKPNQSEKVSVFKVMTKNVNFELASVVDSGVGTGR</sequence>
<dbReference type="InterPro" id="IPR019734">
    <property type="entry name" value="TPR_rpt"/>
</dbReference>
<evidence type="ECO:0000313" key="3">
    <source>
        <dbReference type="Proteomes" id="UP000239366"/>
    </source>
</evidence>